<dbReference type="InterPro" id="IPR035965">
    <property type="entry name" value="PAS-like_dom_sf"/>
</dbReference>
<evidence type="ECO:0000313" key="3">
    <source>
        <dbReference type="EMBL" id="CAD9125425.1"/>
    </source>
</evidence>
<dbReference type="AlphaFoldDB" id="A0A7S1M9Z9"/>
<evidence type="ECO:0000259" key="2">
    <source>
        <dbReference type="PROSITE" id="PS50112"/>
    </source>
</evidence>
<dbReference type="PROSITE" id="PS50112">
    <property type="entry name" value="PAS"/>
    <property type="match status" value="1"/>
</dbReference>
<evidence type="ECO:0000256" key="1">
    <source>
        <dbReference type="SAM" id="Phobius"/>
    </source>
</evidence>
<sequence length="570" mass="61066">MAQFALGPSPLAQLSVALVVPGSTTTSASCWTARGGAMTAGCGIEQRPPMEEVSDAVILVDPRRPGFPITKASSGFSQLTGHSSEELIGQPVSTLMCGVPAVAISRSAQKNFEDFCKASLVPGVSKIAESWHIHAHSRKDGSLFNSLVMLGFCHTRLGPYVAIVHEHMCEGVAGSRVPPSQLEQLREKARDTITRARLDLSRQGGTDDLAARSSEGAAGPLGGFFTGRLSDRAMLFKDDRSAVRREANELPIGCLLFGNAPLVPTKGQGLRFSVRIDEAKGAFFKGLPMLGFTQRKPVDTPDMYPTVAKCLGRSVLVGGMCEATARDKEDNFKVGFKKIPESEIAQWGGGAKEPDFAVHAGDVVECRYLPEGLLQFWVNGVKMLDFDIGRPLEAEGLYWPVVDVAFSVTAVTLLDEACTSSRRGEILLKGEGIAGKGEGIAGHVPTVSTLSTFVPTGDLDEDAESDISDSFSSMYGEMGTACRELTSLELEQDFDEQCEKKEQSEQEEQCETEEQCCKAEAPRQDGATLPTEFPALPARLSTQALAACTVAATVVTLAVVARRAVRRQSI</sequence>
<dbReference type="InterPro" id="IPR000014">
    <property type="entry name" value="PAS"/>
</dbReference>
<dbReference type="SUPFAM" id="SSF55785">
    <property type="entry name" value="PYP-like sensor domain (PAS domain)"/>
    <property type="match status" value="1"/>
</dbReference>
<dbReference type="Gene3D" id="2.60.120.920">
    <property type="match status" value="1"/>
</dbReference>
<keyword evidence="1" id="KW-0812">Transmembrane</keyword>
<dbReference type="EMBL" id="HBGE01032161">
    <property type="protein sequence ID" value="CAD9125425.1"/>
    <property type="molecule type" value="Transcribed_RNA"/>
</dbReference>
<feature type="transmembrane region" description="Helical" evidence="1">
    <location>
        <begin position="544"/>
        <end position="565"/>
    </location>
</feature>
<proteinExistence type="predicted"/>
<dbReference type="Gene3D" id="3.30.450.20">
    <property type="entry name" value="PAS domain"/>
    <property type="match status" value="1"/>
</dbReference>
<accession>A0A7S1M9Z9</accession>
<feature type="domain" description="PAS" evidence="2">
    <location>
        <begin position="50"/>
        <end position="90"/>
    </location>
</feature>
<protein>
    <recommendedName>
        <fullName evidence="2">PAS domain-containing protein</fullName>
    </recommendedName>
</protein>
<gene>
    <name evidence="3" type="ORF">ACAT0790_LOCUS19427</name>
</gene>
<keyword evidence="1" id="KW-1133">Transmembrane helix</keyword>
<organism evidence="3">
    <name type="scientific">Alexandrium catenella</name>
    <name type="common">Red tide dinoflagellate</name>
    <name type="synonym">Gonyaulax catenella</name>
    <dbReference type="NCBI Taxonomy" id="2925"/>
    <lineage>
        <taxon>Eukaryota</taxon>
        <taxon>Sar</taxon>
        <taxon>Alveolata</taxon>
        <taxon>Dinophyceae</taxon>
        <taxon>Gonyaulacales</taxon>
        <taxon>Pyrocystaceae</taxon>
        <taxon>Alexandrium</taxon>
    </lineage>
</organism>
<name>A0A7S1M9Z9_ALECA</name>
<keyword evidence="1" id="KW-0472">Membrane</keyword>
<reference evidence="3" key="1">
    <citation type="submission" date="2021-01" db="EMBL/GenBank/DDBJ databases">
        <authorList>
            <person name="Corre E."/>
            <person name="Pelletier E."/>
            <person name="Niang G."/>
            <person name="Scheremetjew M."/>
            <person name="Finn R."/>
            <person name="Kale V."/>
            <person name="Holt S."/>
            <person name="Cochrane G."/>
            <person name="Meng A."/>
            <person name="Brown T."/>
            <person name="Cohen L."/>
        </authorList>
    </citation>
    <scope>NUCLEOTIDE SEQUENCE</scope>
    <source>
        <strain evidence="3">OF101</strain>
    </source>
</reference>
<dbReference type="InterPro" id="IPR043136">
    <property type="entry name" value="B30.2/SPRY_sf"/>
</dbReference>